<comment type="caution">
    <text evidence="2">The sequence shown here is derived from an EMBL/GenBank/DDBJ whole genome shotgun (WGS) entry which is preliminary data.</text>
</comment>
<reference evidence="2" key="1">
    <citation type="journal article" date="2022" name="Int. J. Mol. Sci.">
        <title>Draft Genome of Tanacetum Coccineum: Genomic Comparison of Closely Related Tanacetum-Family Plants.</title>
        <authorList>
            <person name="Yamashiro T."/>
            <person name="Shiraishi A."/>
            <person name="Nakayama K."/>
            <person name="Satake H."/>
        </authorList>
    </citation>
    <scope>NUCLEOTIDE SEQUENCE</scope>
</reference>
<feature type="compositionally biased region" description="Basic and acidic residues" evidence="1">
    <location>
        <begin position="72"/>
        <end position="88"/>
    </location>
</feature>
<feature type="compositionally biased region" description="Basic and acidic residues" evidence="1">
    <location>
        <begin position="96"/>
        <end position="107"/>
    </location>
</feature>
<evidence type="ECO:0000256" key="1">
    <source>
        <dbReference type="SAM" id="MobiDB-lite"/>
    </source>
</evidence>
<evidence type="ECO:0000313" key="2">
    <source>
        <dbReference type="EMBL" id="GJT96142.1"/>
    </source>
</evidence>
<keyword evidence="3" id="KW-1185">Reference proteome</keyword>
<dbReference type="EMBL" id="BQNB010020455">
    <property type="protein sequence ID" value="GJT96142.1"/>
    <property type="molecule type" value="Genomic_DNA"/>
</dbReference>
<feature type="compositionally biased region" description="Basic and acidic residues" evidence="1">
    <location>
        <begin position="27"/>
        <end position="56"/>
    </location>
</feature>
<feature type="region of interest" description="Disordered" evidence="1">
    <location>
        <begin position="164"/>
        <end position="183"/>
    </location>
</feature>
<protein>
    <submittedName>
        <fullName evidence="2">Uncharacterized protein</fullName>
    </submittedName>
</protein>
<organism evidence="2 3">
    <name type="scientific">Tanacetum coccineum</name>
    <dbReference type="NCBI Taxonomy" id="301880"/>
    <lineage>
        <taxon>Eukaryota</taxon>
        <taxon>Viridiplantae</taxon>
        <taxon>Streptophyta</taxon>
        <taxon>Embryophyta</taxon>
        <taxon>Tracheophyta</taxon>
        <taxon>Spermatophyta</taxon>
        <taxon>Magnoliopsida</taxon>
        <taxon>eudicotyledons</taxon>
        <taxon>Gunneridae</taxon>
        <taxon>Pentapetalae</taxon>
        <taxon>asterids</taxon>
        <taxon>campanulids</taxon>
        <taxon>Asterales</taxon>
        <taxon>Asteraceae</taxon>
        <taxon>Asteroideae</taxon>
        <taxon>Anthemideae</taxon>
        <taxon>Anthemidinae</taxon>
        <taxon>Tanacetum</taxon>
    </lineage>
</organism>
<dbReference type="Proteomes" id="UP001151760">
    <property type="component" value="Unassembled WGS sequence"/>
</dbReference>
<name>A0ABQ5IA04_9ASTR</name>
<feature type="compositionally biased region" description="Basic residues" evidence="1">
    <location>
        <begin position="1"/>
        <end position="11"/>
    </location>
</feature>
<evidence type="ECO:0000313" key="3">
    <source>
        <dbReference type="Proteomes" id="UP001151760"/>
    </source>
</evidence>
<reference evidence="2" key="2">
    <citation type="submission" date="2022-01" db="EMBL/GenBank/DDBJ databases">
        <authorList>
            <person name="Yamashiro T."/>
            <person name="Shiraishi A."/>
            <person name="Satake H."/>
            <person name="Nakayama K."/>
        </authorList>
    </citation>
    <scope>NUCLEOTIDE SEQUENCE</scope>
</reference>
<proteinExistence type="predicted"/>
<feature type="region of interest" description="Disordered" evidence="1">
    <location>
        <begin position="1"/>
        <end position="145"/>
    </location>
</feature>
<sequence length="200" mass="23060">MRREKKSRHSHSTSQSPEPTPSVFSRIRRDGSKSPRYMDSEREAVFTRLGRKEKGVLNRLGGKGRSMSARSSDSKPQRHLNAQREAKSHYQSSRSRKAEPIPRKCYHEGVPSQRTEVFSESEDSGGGRWKSRSKKQKSSIEEDDLSQPWVCVETDPFTPRIRYFDSPKKTRMPSNVKTYDGSEYPKDHLKIFQAAAKVER</sequence>
<gene>
    <name evidence="2" type="ORF">Tco_1091660</name>
</gene>
<accession>A0ABQ5IA04</accession>